<dbReference type="GO" id="GO:0015990">
    <property type="term" value="P:electron transport coupled proton transport"/>
    <property type="evidence" value="ECO:0007669"/>
    <property type="project" value="TreeGrafter"/>
</dbReference>
<feature type="region of interest" description="Disordered" evidence="7">
    <location>
        <begin position="526"/>
        <end position="558"/>
    </location>
</feature>
<feature type="transmembrane region" description="Helical" evidence="8">
    <location>
        <begin position="27"/>
        <end position="49"/>
    </location>
</feature>
<dbReference type="PRINTS" id="PR01437">
    <property type="entry name" value="NUOXDRDTASE4"/>
</dbReference>
<dbReference type="AlphaFoldDB" id="A0A934NI38"/>
<feature type="transmembrane region" description="Helical" evidence="8">
    <location>
        <begin position="329"/>
        <end position="350"/>
    </location>
</feature>
<evidence type="ECO:0000259" key="9">
    <source>
        <dbReference type="Pfam" id="PF00361"/>
    </source>
</evidence>
<dbReference type="NCBIfam" id="TIGR01972">
    <property type="entry name" value="NDH_I_M"/>
    <property type="match status" value="1"/>
</dbReference>
<keyword evidence="10" id="KW-0560">Oxidoreductase</keyword>
<sequence length="558" mass="57278">MSLWLAGVALPSPSPSAQPTTFGAGVISVSFLLSVLIWAPVVMAGIIAVIPRGGRTRLERWPLGVAFWTMVGTCAITLIGYSQFQSFSGGLQFEERLPWLPSIGVSYHLGVDGISMAVLLLNQLIGVVAVLAGWELRDRPRSYFALLLLTQAAVTGVVAAQDFFLFFLFWALAAVPVALLAGGWVRRPGASARVLAYWAFGSAALLVGGLLLYRGTGATNFDLGSLAGIQGQTRLQFLAGVLFLLAAATRLPLVPLHGWVKDVYRDAPTGVAILVAGASSRLGGYELVRLLAGAEHDGAKRLAPYLGLLAALTVGYAGLAALRSRQVRGVAAYLALVPGGLTLLGLAGLTPLSLHGAVLSLFAGGLAAALIVGAAATLTERAGTGRVEFAAGLAGRMPVLAWLFAIGALSVLGLPFLATFAADLMIFLGSFGTVPAPAFAVAAALVLVAGAVAWLLQRTLFGAANREGPEPEEASLPEKWYLGILVGALLWVGLVPGGPKLLGIPLFDPGLINVISPGVADLASAYAPAPPPTPSSSPSASPSPATSPAASPRPSSTP</sequence>
<dbReference type="InterPro" id="IPR001750">
    <property type="entry name" value="ND/Mrp_TM"/>
</dbReference>
<dbReference type="EC" id="1.6.5.-" evidence="10"/>
<feature type="transmembrane region" description="Helical" evidence="8">
    <location>
        <begin position="143"/>
        <end position="160"/>
    </location>
</feature>
<name>A0A934NI38_9BACT</name>
<dbReference type="RefSeq" id="WP_338181991.1">
    <property type="nucleotide sequence ID" value="NZ_JAEKNQ010000057.1"/>
</dbReference>
<keyword evidence="4 8" id="KW-1133">Transmembrane helix</keyword>
<feature type="transmembrane region" description="Helical" evidence="8">
    <location>
        <begin position="263"/>
        <end position="282"/>
    </location>
</feature>
<evidence type="ECO:0000313" key="10">
    <source>
        <dbReference type="EMBL" id="MBJ7604402.1"/>
    </source>
</evidence>
<feature type="transmembrane region" description="Helical" evidence="8">
    <location>
        <begin position="194"/>
        <end position="213"/>
    </location>
</feature>
<evidence type="ECO:0000256" key="2">
    <source>
        <dbReference type="ARBA" id="ARBA00009025"/>
    </source>
</evidence>
<dbReference type="InterPro" id="IPR010227">
    <property type="entry name" value="NADH_Q_OxRdtase_chainM/4"/>
</dbReference>
<comment type="caution">
    <text evidence="10">The sequence shown here is derived from an EMBL/GenBank/DDBJ whole genome shotgun (WGS) entry which is preliminary data.</text>
</comment>
<gene>
    <name evidence="10" type="ORF">JF888_14635</name>
</gene>
<organism evidence="10 11">
    <name type="scientific">Candidatus Dormiibacter inghamiae</name>
    <dbReference type="NCBI Taxonomy" id="3127013"/>
    <lineage>
        <taxon>Bacteria</taxon>
        <taxon>Bacillati</taxon>
        <taxon>Candidatus Dormiibacterota</taxon>
        <taxon>Candidatus Dormibacteria</taxon>
        <taxon>Candidatus Dormibacterales</taxon>
        <taxon>Candidatus Dormibacteraceae</taxon>
        <taxon>Candidatus Dormiibacter</taxon>
    </lineage>
</organism>
<evidence type="ECO:0000313" key="11">
    <source>
        <dbReference type="Proteomes" id="UP000620075"/>
    </source>
</evidence>
<dbReference type="Pfam" id="PF00361">
    <property type="entry name" value="Proton_antipo_M"/>
    <property type="match status" value="1"/>
</dbReference>
<keyword evidence="5 8" id="KW-0472">Membrane</keyword>
<proteinExistence type="inferred from homology"/>
<dbReference type="GO" id="GO:0003954">
    <property type="term" value="F:NADH dehydrogenase activity"/>
    <property type="evidence" value="ECO:0007669"/>
    <property type="project" value="TreeGrafter"/>
</dbReference>
<feature type="transmembrane region" description="Helical" evidence="8">
    <location>
        <begin position="302"/>
        <end position="322"/>
    </location>
</feature>
<accession>A0A934NI38</accession>
<dbReference type="PANTHER" id="PTHR43507:SF1">
    <property type="entry name" value="NADH-UBIQUINONE OXIDOREDUCTASE CHAIN 4"/>
    <property type="match status" value="1"/>
</dbReference>
<feature type="transmembrane region" description="Helical" evidence="8">
    <location>
        <begin position="104"/>
        <end position="131"/>
    </location>
</feature>
<evidence type="ECO:0000256" key="6">
    <source>
        <dbReference type="RuleBase" id="RU000320"/>
    </source>
</evidence>
<evidence type="ECO:0000256" key="8">
    <source>
        <dbReference type="SAM" id="Phobius"/>
    </source>
</evidence>
<feature type="transmembrane region" description="Helical" evidence="8">
    <location>
        <begin position="399"/>
        <end position="422"/>
    </location>
</feature>
<feature type="transmembrane region" description="Helical" evidence="8">
    <location>
        <begin position="233"/>
        <end position="251"/>
    </location>
</feature>
<evidence type="ECO:0000256" key="5">
    <source>
        <dbReference type="ARBA" id="ARBA00023136"/>
    </source>
</evidence>
<feature type="compositionally biased region" description="Low complexity" evidence="7">
    <location>
        <begin position="536"/>
        <end position="558"/>
    </location>
</feature>
<dbReference type="EMBL" id="JAEKNQ010000057">
    <property type="protein sequence ID" value="MBJ7604402.1"/>
    <property type="molecule type" value="Genomic_DNA"/>
</dbReference>
<dbReference type="GO" id="GO:0042773">
    <property type="term" value="P:ATP synthesis coupled electron transport"/>
    <property type="evidence" value="ECO:0007669"/>
    <property type="project" value="InterPro"/>
</dbReference>
<dbReference type="InterPro" id="IPR003918">
    <property type="entry name" value="NADH_UbQ_OxRdtase"/>
</dbReference>
<feature type="transmembrane region" description="Helical" evidence="8">
    <location>
        <begin position="166"/>
        <end position="185"/>
    </location>
</feature>
<comment type="subcellular location">
    <subcellularLocation>
        <location evidence="1">Endomembrane system</location>
        <topology evidence="1">Multi-pass membrane protein</topology>
    </subcellularLocation>
    <subcellularLocation>
        <location evidence="6">Membrane</location>
        <topology evidence="6">Multi-pass membrane protein</topology>
    </subcellularLocation>
</comment>
<feature type="transmembrane region" description="Helical" evidence="8">
    <location>
        <begin position="61"/>
        <end position="84"/>
    </location>
</feature>
<evidence type="ECO:0000256" key="3">
    <source>
        <dbReference type="ARBA" id="ARBA00022692"/>
    </source>
</evidence>
<reference evidence="10 11" key="1">
    <citation type="submission" date="2020-10" db="EMBL/GenBank/DDBJ databases">
        <title>Ca. Dormibacterota MAGs.</title>
        <authorList>
            <person name="Montgomery K."/>
        </authorList>
    </citation>
    <scope>NUCLEOTIDE SEQUENCE [LARGE SCALE GENOMIC DNA]</scope>
    <source>
        <strain evidence="10">SC8811_S16_3</strain>
    </source>
</reference>
<dbReference type="GO" id="GO:0016020">
    <property type="term" value="C:membrane"/>
    <property type="evidence" value="ECO:0007669"/>
    <property type="project" value="UniProtKB-SubCell"/>
</dbReference>
<keyword evidence="3 6" id="KW-0812">Transmembrane</keyword>
<feature type="transmembrane region" description="Helical" evidence="8">
    <location>
        <begin position="434"/>
        <end position="456"/>
    </location>
</feature>
<dbReference type="GO" id="GO:0008137">
    <property type="term" value="F:NADH dehydrogenase (ubiquinone) activity"/>
    <property type="evidence" value="ECO:0007669"/>
    <property type="project" value="InterPro"/>
</dbReference>
<feature type="domain" description="NADH:quinone oxidoreductase/Mrp antiporter transmembrane" evidence="9">
    <location>
        <begin position="160"/>
        <end position="433"/>
    </location>
</feature>
<dbReference type="PANTHER" id="PTHR43507">
    <property type="entry name" value="NADH-UBIQUINONE OXIDOREDUCTASE CHAIN 4"/>
    <property type="match status" value="1"/>
</dbReference>
<evidence type="ECO:0000256" key="1">
    <source>
        <dbReference type="ARBA" id="ARBA00004127"/>
    </source>
</evidence>
<dbReference type="Proteomes" id="UP000620075">
    <property type="component" value="Unassembled WGS sequence"/>
</dbReference>
<evidence type="ECO:0000256" key="4">
    <source>
        <dbReference type="ARBA" id="ARBA00022989"/>
    </source>
</evidence>
<evidence type="ECO:0000256" key="7">
    <source>
        <dbReference type="SAM" id="MobiDB-lite"/>
    </source>
</evidence>
<dbReference type="GO" id="GO:0048039">
    <property type="term" value="F:ubiquinone binding"/>
    <property type="evidence" value="ECO:0007669"/>
    <property type="project" value="TreeGrafter"/>
</dbReference>
<comment type="similarity">
    <text evidence="2">Belongs to the complex I subunit 4 family.</text>
</comment>
<dbReference type="GO" id="GO:0012505">
    <property type="term" value="C:endomembrane system"/>
    <property type="evidence" value="ECO:0007669"/>
    <property type="project" value="UniProtKB-SubCell"/>
</dbReference>
<feature type="transmembrane region" description="Helical" evidence="8">
    <location>
        <begin position="356"/>
        <end position="378"/>
    </location>
</feature>
<protein>
    <submittedName>
        <fullName evidence="10">NADH-quinone oxidoreductase subunit M</fullName>
        <ecNumber evidence="10">1.6.5.-</ecNumber>
    </submittedName>
</protein>